<evidence type="ECO:0000256" key="1">
    <source>
        <dbReference type="SAM" id="SignalP"/>
    </source>
</evidence>
<keyword evidence="1" id="KW-0732">Signal</keyword>
<feature type="domain" description="BPTI/Kunitz inhibitor" evidence="2">
    <location>
        <begin position="34"/>
        <end position="99"/>
    </location>
</feature>
<proteinExistence type="evidence at transcript level"/>
<dbReference type="InterPro" id="IPR002223">
    <property type="entry name" value="Kunitz_BPTI"/>
</dbReference>
<accession>A0A023G2Y4</accession>
<sequence>EARAAMNVYAFSLLLASAITALGNQKETIEKPKCKDGDTANNNKMSKYWMCEKNNDTIVCIRRDYSYDEKSNKCVFNKFMGCGGSENNFPSSFECVAHCVTTEKLWHYAAQYFQRRFPNCVMKPIAPPETGDGIRRFNFNATLKRCEPVNVANGDDYFPDMNSCVKFCNATSEIQLPRCKAQKSEGVPPKGWNCTVNEDTQYTTCVKQSATENE</sequence>
<dbReference type="Pfam" id="PF00014">
    <property type="entry name" value="Kunitz_BPTI"/>
    <property type="match status" value="1"/>
</dbReference>
<feature type="non-terminal residue" evidence="3">
    <location>
        <position position="1"/>
    </location>
</feature>
<dbReference type="SUPFAM" id="SSF57362">
    <property type="entry name" value="BPTI-like"/>
    <property type="match status" value="2"/>
</dbReference>
<feature type="chain" id="PRO_5001520514" description="BPTI/Kunitz inhibitor domain-containing protein" evidence="1">
    <location>
        <begin position="24"/>
        <end position="214"/>
    </location>
</feature>
<dbReference type="AlphaFoldDB" id="A0A023G2Y4"/>
<dbReference type="GO" id="GO:0004867">
    <property type="term" value="F:serine-type endopeptidase inhibitor activity"/>
    <property type="evidence" value="ECO:0007669"/>
    <property type="project" value="InterPro"/>
</dbReference>
<dbReference type="Gene3D" id="4.10.410.10">
    <property type="entry name" value="Pancreatic trypsin inhibitor Kunitz domain"/>
    <property type="match status" value="1"/>
</dbReference>
<feature type="signal peptide" evidence="1">
    <location>
        <begin position="1"/>
        <end position="23"/>
    </location>
</feature>
<dbReference type="InterPro" id="IPR036880">
    <property type="entry name" value="Kunitz_BPTI_sf"/>
</dbReference>
<protein>
    <recommendedName>
        <fullName evidence="2">BPTI/Kunitz inhibitor domain-containing protein</fullName>
    </recommendedName>
</protein>
<dbReference type="EMBL" id="GBBM01007284">
    <property type="protein sequence ID" value="JAC28134.1"/>
    <property type="molecule type" value="mRNA"/>
</dbReference>
<reference evidence="3" key="1">
    <citation type="submission" date="2014-03" db="EMBL/GenBank/DDBJ databases">
        <title>The sialotranscriptome of Amblyomma triste, Amblyomma parvum and Amblyomma cajennense ticks, uncovered by 454-based RNA-seq.</title>
        <authorList>
            <person name="Garcia G.R."/>
            <person name="Gardinassi L.G."/>
            <person name="Ribeiro J.M."/>
            <person name="Anatriello E."/>
            <person name="Ferreira B.R."/>
            <person name="Moreira H.N."/>
            <person name="Mafra C."/>
            <person name="Olegario M.M."/>
            <person name="Szabo P.J."/>
            <person name="Miranda-Santos I.K."/>
            <person name="Maruyama S.R."/>
        </authorList>
    </citation>
    <scope>NUCLEOTIDE SEQUENCE</scope>
    <source>
        <strain evidence="3">Mato Grasso do Sul</strain>
        <tissue evidence="3">Salivary glands</tissue>
    </source>
</reference>
<evidence type="ECO:0000259" key="2">
    <source>
        <dbReference type="PROSITE" id="PS50279"/>
    </source>
</evidence>
<name>A0A023G2Y4_AMBTT</name>
<organism evidence="3">
    <name type="scientific">Amblyomma triste</name>
    <name type="common">Neotropical tick</name>
    <dbReference type="NCBI Taxonomy" id="251400"/>
    <lineage>
        <taxon>Eukaryota</taxon>
        <taxon>Metazoa</taxon>
        <taxon>Ecdysozoa</taxon>
        <taxon>Arthropoda</taxon>
        <taxon>Chelicerata</taxon>
        <taxon>Arachnida</taxon>
        <taxon>Acari</taxon>
        <taxon>Parasitiformes</taxon>
        <taxon>Ixodida</taxon>
        <taxon>Ixodoidea</taxon>
        <taxon>Ixodidae</taxon>
        <taxon>Amblyomminae</taxon>
        <taxon>Amblyomma</taxon>
    </lineage>
</organism>
<dbReference type="PROSITE" id="PS50279">
    <property type="entry name" value="BPTI_KUNITZ_2"/>
    <property type="match status" value="1"/>
</dbReference>
<evidence type="ECO:0000313" key="3">
    <source>
        <dbReference type="EMBL" id="JAC28134.1"/>
    </source>
</evidence>